<dbReference type="CDD" id="cd00866">
    <property type="entry name" value="PEBP_euk"/>
    <property type="match status" value="1"/>
</dbReference>
<dbReference type="GO" id="GO:0030162">
    <property type="term" value="P:regulation of proteolysis"/>
    <property type="evidence" value="ECO:0007669"/>
    <property type="project" value="TreeGrafter"/>
</dbReference>
<evidence type="ECO:0000256" key="1">
    <source>
        <dbReference type="SAM" id="MobiDB-lite"/>
    </source>
</evidence>
<comment type="caution">
    <text evidence="2">The sequence shown here is derived from an EMBL/GenBank/DDBJ whole genome shotgun (WGS) entry which is preliminary data.</text>
</comment>
<evidence type="ECO:0000313" key="2">
    <source>
        <dbReference type="EMBL" id="KAH0545057.1"/>
    </source>
</evidence>
<feature type="region of interest" description="Disordered" evidence="1">
    <location>
        <begin position="126"/>
        <end position="162"/>
    </location>
</feature>
<dbReference type="Proteomes" id="UP000698800">
    <property type="component" value="Unassembled WGS sequence"/>
</dbReference>
<protein>
    <submittedName>
        <fullName evidence="2">Uncharacterized protein</fullName>
    </submittedName>
</protein>
<dbReference type="SUPFAM" id="SSF49777">
    <property type="entry name" value="PEBP-like"/>
    <property type="match status" value="1"/>
</dbReference>
<dbReference type="GO" id="GO:0046578">
    <property type="term" value="P:regulation of Ras protein signal transduction"/>
    <property type="evidence" value="ECO:0007669"/>
    <property type="project" value="TreeGrafter"/>
</dbReference>
<dbReference type="InterPro" id="IPR036610">
    <property type="entry name" value="PEBP-like_sf"/>
</dbReference>
<dbReference type="PANTHER" id="PTHR11362">
    <property type="entry name" value="PHOSPHATIDYLETHANOLAMINE-BINDING PROTEIN"/>
    <property type="match status" value="1"/>
</dbReference>
<dbReference type="GO" id="GO:0005543">
    <property type="term" value="F:phospholipid binding"/>
    <property type="evidence" value="ECO:0007669"/>
    <property type="project" value="TreeGrafter"/>
</dbReference>
<dbReference type="Pfam" id="PF01161">
    <property type="entry name" value="PBP"/>
    <property type="match status" value="1"/>
</dbReference>
<sequence length="191" mass="21035">MLIDDFHPSVLLQVSYPTSHRSVDLGNTLEPSNAKSAPLIEIHQSSTDPSTTSPKDTTYTIALTDPDAPSRENPEWSEFCHWITTNIPPASSPNGHETKQAANIDAGRIQAEIQTTAKRLKDIVEYKGPAPPKGTGKHRAKGGSNNNNLTTPSERKRWGLGKARHGVRQWAEENKLEPVGANFFYAQNDKQ</sequence>
<dbReference type="EMBL" id="JAGHQL010000010">
    <property type="protein sequence ID" value="KAH0545057.1"/>
    <property type="molecule type" value="Genomic_DNA"/>
</dbReference>
<proteinExistence type="predicted"/>
<name>A0A9P8I9F9_9PEZI</name>
<gene>
    <name evidence="2" type="ORF">FGG08_000828</name>
</gene>
<dbReference type="Gene3D" id="3.90.280.10">
    <property type="entry name" value="PEBP-like"/>
    <property type="match status" value="1"/>
</dbReference>
<reference evidence="2" key="1">
    <citation type="submission" date="2021-03" db="EMBL/GenBank/DDBJ databases">
        <title>Comparative genomics and phylogenomic investigation of the class Geoglossomycetes provide insights into ecological specialization and systematics.</title>
        <authorList>
            <person name="Melie T."/>
            <person name="Pirro S."/>
            <person name="Miller A.N."/>
            <person name="Quandt A."/>
        </authorList>
    </citation>
    <scope>NUCLEOTIDE SEQUENCE</scope>
    <source>
        <strain evidence="2">GBOQ0MN5Z8</strain>
    </source>
</reference>
<keyword evidence="3" id="KW-1185">Reference proteome</keyword>
<organism evidence="2 3">
    <name type="scientific">Glutinoglossum americanum</name>
    <dbReference type="NCBI Taxonomy" id="1670608"/>
    <lineage>
        <taxon>Eukaryota</taxon>
        <taxon>Fungi</taxon>
        <taxon>Dikarya</taxon>
        <taxon>Ascomycota</taxon>
        <taxon>Pezizomycotina</taxon>
        <taxon>Geoglossomycetes</taxon>
        <taxon>Geoglossales</taxon>
        <taxon>Geoglossaceae</taxon>
        <taxon>Glutinoglossum</taxon>
    </lineage>
</organism>
<dbReference type="InterPro" id="IPR008914">
    <property type="entry name" value="PEBP"/>
</dbReference>
<dbReference type="OrthoDB" id="2506647at2759"/>
<dbReference type="PANTHER" id="PTHR11362:SF148">
    <property type="entry name" value="CARBOXYPEPTIDASE Y INHIBITOR"/>
    <property type="match status" value="1"/>
</dbReference>
<dbReference type="AlphaFoldDB" id="A0A9P8I9F9"/>
<dbReference type="GO" id="GO:0030414">
    <property type="term" value="F:peptidase inhibitor activity"/>
    <property type="evidence" value="ECO:0007669"/>
    <property type="project" value="TreeGrafter"/>
</dbReference>
<dbReference type="InterPro" id="IPR035810">
    <property type="entry name" value="PEBP_euk"/>
</dbReference>
<evidence type="ECO:0000313" key="3">
    <source>
        <dbReference type="Proteomes" id="UP000698800"/>
    </source>
</evidence>
<feature type="compositionally biased region" description="Polar residues" evidence="1">
    <location>
        <begin position="143"/>
        <end position="152"/>
    </location>
</feature>
<accession>A0A9P8I9F9</accession>